<dbReference type="Gene3D" id="1.10.260.40">
    <property type="entry name" value="lambda repressor-like DNA-binding domains"/>
    <property type="match status" value="1"/>
</dbReference>
<dbReference type="KEGG" id="mauu:NCTC10437_04810"/>
<evidence type="ECO:0000313" key="5">
    <source>
        <dbReference type="EMBL" id="VEG57795.1"/>
    </source>
</evidence>
<sequence length="340" mass="36349">MPRRVTIDDVARLAEVHKATVSRALNARTRDQVNAETLKRVKRAAQQLGYVPNAMARGLRTSRSMTIGVIIPDLMNPIFPPIIRGIETVLQAQGYTVLVANTDSHDDVEISVFESLLQRRVDGFILATGRLDDHTVVDEAKAADVPVVLVNRGAGMGGYPLVSGDNAHGIDLALDHLVELGHRYVLHAAGPLNFSTTRARAEAFEAAATKAGVEHDTIYASALTIQAGVDVADEILRSGRKCPTALVAGNDLVALGLIRRLRAAGLNCPEDVSVVGFNDMPFAADFWPPLTTVHMPLREIGSEAARLLLRGIDAGEQEAVTLTLPVSLVLRGSTGPARTG</sequence>
<evidence type="ECO:0000256" key="2">
    <source>
        <dbReference type="ARBA" id="ARBA00023125"/>
    </source>
</evidence>
<gene>
    <name evidence="5" type="primary">ccpA_2</name>
    <name evidence="5" type="ORF">NCTC10437_04810</name>
</gene>
<dbReference type="CDD" id="cd06267">
    <property type="entry name" value="PBP1_LacI_sugar_binding-like"/>
    <property type="match status" value="1"/>
</dbReference>
<dbReference type="GO" id="GO:0003700">
    <property type="term" value="F:DNA-binding transcription factor activity"/>
    <property type="evidence" value="ECO:0007669"/>
    <property type="project" value="TreeGrafter"/>
</dbReference>
<dbReference type="PROSITE" id="PS50932">
    <property type="entry name" value="HTH_LACI_2"/>
    <property type="match status" value="1"/>
</dbReference>
<reference evidence="5 6" key="1">
    <citation type="submission" date="2018-12" db="EMBL/GenBank/DDBJ databases">
        <authorList>
            <consortium name="Pathogen Informatics"/>
        </authorList>
    </citation>
    <scope>NUCLEOTIDE SEQUENCE [LARGE SCALE GENOMIC DNA]</scope>
    <source>
        <strain evidence="5 6">NCTC10437</strain>
    </source>
</reference>
<proteinExistence type="predicted"/>
<dbReference type="InterPro" id="IPR028082">
    <property type="entry name" value="Peripla_BP_I"/>
</dbReference>
<evidence type="ECO:0000259" key="4">
    <source>
        <dbReference type="PROSITE" id="PS50932"/>
    </source>
</evidence>
<dbReference type="PANTHER" id="PTHR30146:SF153">
    <property type="entry name" value="LACTOSE OPERON REPRESSOR"/>
    <property type="match status" value="1"/>
</dbReference>
<dbReference type="CDD" id="cd01392">
    <property type="entry name" value="HTH_LacI"/>
    <property type="match status" value="1"/>
</dbReference>
<feature type="domain" description="HTH lacI-type" evidence="4">
    <location>
        <begin position="5"/>
        <end position="61"/>
    </location>
</feature>
<dbReference type="RefSeq" id="WP_170216932.1">
    <property type="nucleotide sequence ID" value="NZ_CVQQ01000012.1"/>
</dbReference>
<evidence type="ECO:0000256" key="1">
    <source>
        <dbReference type="ARBA" id="ARBA00023015"/>
    </source>
</evidence>
<dbReference type="Proteomes" id="UP000279306">
    <property type="component" value="Chromosome"/>
</dbReference>
<keyword evidence="6" id="KW-1185">Reference proteome</keyword>
<keyword evidence="1" id="KW-0805">Transcription regulation</keyword>
<evidence type="ECO:0000256" key="3">
    <source>
        <dbReference type="ARBA" id="ARBA00023163"/>
    </source>
</evidence>
<dbReference type="STRING" id="1791.GCA_001049355_03659"/>
<dbReference type="InterPro" id="IPR010982">
    <property type="entry name" value="Lambda_DNA-bd_dom_sf"/>
</dbReference>
<protein>
    <submittedName>
        <fullName evidence="5">LacI family transcriptional regulator</fullName>
    </submittedName>
</protein>
<dbReference type="Pfam" id="PF00356">
    <property type="entry name" value="LacI"/>
    <property type="match status" value="1"/>
</dbReference>
<organism evidence="5 6">
    <name type="scientific">Mycolicibacterium aurum</name>
    <name type="common">Mycobacterium aurum</name>
    <dbReference type="NCBI Taxonomy" id="1791"/>
    <lineage>
        <taxon>Bacteria</taxon>
        <taxon>Bacillati</taxon>
        <taxon>Actinomycetota</taxon>
        <taxon>Actinomycetes</taxon>
        <taxon>Mycobacteriales</taxon>
        <taxon>Mycobacteriaceae</taxon>
        <taxon>Mycolicibacterium</taxon>
    </lineage>
</organism>
<keyword evidence="2" id="KW-0238">DNA-binding</keyword>
<dbReference type="SUPFAM" id="SSF47413">
    <property type="entry name" value="lambda repressor-like DNA-binding domains"/>
    <property type="match status" value="1"/>
</dbReference>
<dbReference type="GO" id="GO:0000976">
    <property type="term" value="F:transcription cis-regulatory region binding"/>
    <property type="evidence" value="ECO:0007669"/>
    <property type="project" value="TreeGrafter"/>
</dbReference>
<name>A0A3S5EJW7_MYCAU</name>
<dbReference type="SMART" id="SM00354">
    <property type="entry name" value="HTH_LACI"/>
    <property type="match status" value="1"/>
</dbReference>
<dbReference type="EMBL" id="LR134356">
    <property type="protein sequence ID" value="VEG57795.1"/>
    <property type="molecule type" value="Genomic_DNA"/>
</dbReference>
<keyword evidence="3" id="KW-0804">Transcription</keyword>
<dbReference type="InterPro" id="IPR000843">
    <property type="entry name" value="HTH_LacI"/>
</dbReference>
<dbReference type="SUPFAM" id="SSF53822">
    <property type="entry name" value="Periplasmic binding protein-like I"/>
    <property type="match status" value="1"/>
</dbReference>
<dbReference type="AlphaFoldDB" id="A0A3S5EJW7"/>
<evidence type="ECO:0000313" key="6">
    <source>
        <dbReference type="Proteomes" id="UP000279306"/>
    </source>
</evidence>
<dbReference type="Pfam" id="PF00532">
    <property type="entry name" value="Peripla_BP_1"/>
    <property type="match status" value="1"/>
</dbReference>
<accession>A0A3S5EJW7</accession>
<dbReference type="InterPro" id="IPR001761">
    <property type="entry name" value="Peripla_BP/Lac1_sug-bd_dom"/>
</dbReference>
<dbReference type="Gene3D" id="3.40.50.2300">
    <property type="match status" value="2"/>
</dbReference>
<dbReference type="PANTHER" id="PTHR30146">
    <property type="entry name" value="LACI-RELATED TRANSCRIPTIONAL REPRESSOR"/>
    <property type="match status" value="1"/>
</dbReference>